<keyword evidence="1" id="KW-0472">Membrane</keyword>
<gene>
    <name evidence="2" type="ORF">SSS_6230</name>
</gene>
<feature type="transmembrane region" description="Helical" evidence="1">
    <location>
        <begin position="18"/>
        <end position="40"/>
    </location>
</feature>
<proteinExistence type="predicted"/>
<evidence type="ECO:0000313" key="4">
    <source>
        <dbReference type="Proteomes" id="UP000070412"/>
    </source>
</evidence>
<evidence type="ECO:0000313" key="3">
    <source>
        <dbReference type="EnsemblMetazoa" id="KAF7493785.1"/>
    </source>
</evidence>
<dbReference type="Proteomes" id="UP000070412">
    <property type="component" value="Unassembled WGS sequence"/>
</dbReference>
<sequence>MIENSLNIRFNQVVPVSLIRSVCLSIHILSQILISIFFFARIDRSLSILIWEEIVVSKTSYREFYGFPKSCKSIQNEDRGSIEIFREKYQACQDKAVIKRKLTFDKLLTNSMEFCCYLKDILGCEIDPLKSCDEQYASNSEFEIKIFLNRGCDPNLVNGCEGEKWFLNSNFIIGASLGTLFLLVLSLFSFIYVPIRKLFVATIFNRPMSPETYLFYYQEAGWRKKFLCANLMRRKLKAVETLQIGGIDKLYTSYPYISNATKIHWELRRYPDNQAAVWYQIKTMENPILQSPMISNETRWGRFKKKQFGSNLSGSISSLDDGREKLGKANPFFDCSNGIGSCVSSLLQNLTFGLIRFICKCFIDCARMILRACWDAF</sequence>
<accession>A0A834VFI8</accession>
<keyword evidence="1" id="KW-0812">Transmembrane</keyword>
<reference evidence="3" key="3">
    <citation type="submission" date="2022-06" db="UniProtKB">
        <authorList>
            <consortium name="EnsemblMetazoa"/>
        </authorList>
    </citation>
    <scope>IDENTIFICATION</scope>
</reference>
<dbReference type="EMBL" id="WVUK01000055">
    <property type="protein sequence ID" value="KAF7493785.1"/>
    <property type="molecule type" value="Genomic_DNA"/>
</dbReference>
<evidence type="ECO:0000256" key="1">
    <source>
        <dbReference type="SAM" id="Phobius"/>
    </source>
</evidence>
<dbReference type="OrthoDB" id="10678951at2759"/>
<dbReference type="EnsemblMetazoa" id="SSS_6230s_mrna">
    <property type="protein sequence ID" value="KAF7493785.1"/>
    <property type="gene ID" value="SSS_6230"/>
</dbReference>
<keyword evidence="1" id="KW-1133">Transmembrane helix</keyword>
<dbReference type="AlphaFoldDB" id="A0A834VFI8"/>
<name>A0A834VFI8_SARSC</name>
<protein>
    <submittedName>
        <fullName evidence="2 3">Uncharacterized protein</fullName>
    </submittedName>
</protein>
<evidence type="ECO:0000313" key="2">
    <source>
        <dbReference type="EMBL" id="KAF7493785.1"/>
    </source>
</evidence>
<organism evidence="2">
    <name type="scientific">Sarcoptes scabiei</name>
    <name type="common">Itch mite</name>
    <name type="synonym">Acarus scabiei</name>
    <dbReference type="NCBI Taxonomy" id="52283"/>
    <lineage>
        <taxon>Eukaryota</taxon>
        <taxon>Metazoa</taxon>
        <taxon>Ecdysozoa</taxon>
        <taxon>Arthropoda</taxon>
        <taxon>Chelicerata</taxon>
        <taxon>Arachnida</taxon>
        <taxon>Acari</taxon>
        <taxon>Acariformes</taxon>
        <taxon>Sarcoptiformes</taxon>
        <taxon>Astigmata</taxon>
        <taxon>Psoroptidia</taxon>
        <taxon>Sarcoptoidea</taxon>
        <taxon>Sarcoptidae</taxon>
        <taxon>Sarcoptinae</taxon>
        <taxon>Sarcoptes</taxon>
    </lineage>
</organism>
<feature type="transmembrane region" description="Helical" evidence="1">
    <location>
        <begin position="171"/>
        <end position="193"/>
    </location>
</feature>
<reference evidence="4" key="1">
    <citation type="journal article" date="2020" name="PLoS Negl. Trop. Dis.">
        <title>High-quality nuclear genome for Sarcoptes scabiei-A critical resource for a neglected parasite.</title>
        <authorList>
            <person name="Korhonen P.K."/>
            <person name="Gasser R.B."/>
            <person name="Ma G."/>
            <person name="Wang T."/>
            <person name="Stroehlein A.J."/>
            <person name="Young N.D."/>
            <person name="Ang C.S."/>
            <person name="Fernando D.D."/>
            <person name="Lu H.C."/>
            <person name="Taylor S."/>
            <person name="Reynolds S.L."/>
            <person name="Mofiz E."/>
            <person name="Najaraj S.H."/>
            <person name="Gowda H."/>
            <person name="Madugundu A."/>
            <person name="Renuse S."/>
            <person name="Holt D."/>
            <person name="Pandey A."/>
            <person name="Papenfuss A.T."/>
            <person name="Fischer K."/>
        </authorList>
    </citation>
    <scope>NUCLEOTIDE SEQUENCE [LARGE SCALE GENOMIC DNA]</scope>
</reference>
<keyword evidence="4" id="KW-1185">Reference proteome</keyword>
<reference evidence="2" key="2">
    <citation type="submission" date="2020-01" db="EMBL/GenBank/DDBJ databases">
        <authorList>
            <person name="Korhonen P.K.K."/>
            <person name="Guangxu M.G."/>
            <person name="Wang T.W."/>
            <person name="Stroehlein A.J.S."/>
            <person name="Young N.D."/>
            <person name="Ang C.-S.A."/>
            <person name="Fernando D.W.F."/>
            <person name="Lu H.L."/>
            <person name="Taylor S.T."/>
            <person name="Ehtesham M.E.M."/>
            <person name="Najaraj S.H.N."/>
            <person name="Harsha G.H.G."/>
            <person name="Madugundu A.M."/>
            <person name="Renuse S.R."/>
            <person name="Holt D.H."/>
            <person name="Pandey A.P."/>
            <person name="Papenfuss A.P."/>
            <person name="Gasser R.B.G."/>
            <person name="Fischer K.F."/>
        </authorList>
    </citation>
    <scope>NUCLEOTIDE SEQUENCE</scope>
    <source>
        <strain evidence="2">SSS_KF_BRIS2020</strain>
    </source>
</reference>